<dbReference type="InterPro" id="IPR012504">
    <property type="entry name" value="Spore_YabP"/>
</dbReference>
<sequence>MEGEKNINRFDKHSIKLDARKKLELTGVVEVISFSEESVTLETCMGGLLIKGSNMKVSVLNVENGDMCIDGFINSLAYVSKDKTKKESILKKMFK</sequence>
<dbReference type="Pfam" id="PF07873">
    <property type="entry name" value="YabP"/>
    <property type="match status" value="1"/>
</dbReference>
<protein>
    <submittedName>
        <fullName evidence="1">Sporulation protein YabP</fullName>
    </submittedName>
</protein>
<dbReference type="NCBIfam" id="TIGR02892">
    <property type="entry name" value="spore_yabP"/>
    <property type="match status" value="1"/>
</dbReference>
<name>A0A0J8G2W9_CLOCY</name>
<accession>A0A0J8G2W9</accession>
<dbReference type="STRING" id="1121307.CLCY_4c00180"/>
<evidence type="ECO:0000313" key="1">
    <source>
        <dbReference type="EMBL" id="KMT22046.1"/>
    </source>
</evidence>
<dbReference type="EMBL" id="LFVU01000024">
    <property type="protein sequence ID" value="KMT22046.1"/>
    <property type="molecule type" value="Genomic_DNA"/>
</dbReference>
<dbReference type="PATRIC" id="fig|1121307.3.peg.1671"/>
<dbReference type="PIRSF" id="PIRSF011576">
    <property type="entry name" value="YabP"/>
    <property type="match status" value="1"/>
</dbReference>
<evidence type="ECO:0000313" key="2">
    <source>
        <dbReference type="Proteomes" id="UP000036756"/>
    </source>
</evidence>
<dbReference type="OrthoDB" id="9795125at2"/>
<keyword evidence="2" id="KW-1185">Reference proteome</keyword>
<proteinExistence type="predicted"/>
<dbReference type="InterPro" id="IPR022476">
    <property type="entry name" value="Spore_YabP/YqfC"/>
</dbReference>
<organism evidence="1 2">
    <name type="scientific">Clostridium cylindrosporum DSM 605</name>
    <dbReference type="NCBI Taxonomy" id="1121307"/>
    <lineage>
        <taxon>Bacteria</taxon>
        <taxon>Bacillati</taxon>
        <taxon>Bacillota</taxon>
        <taxon>Clostridia</taxon>
        <taxon>Eubacteriales</taxon>
        <taxon>Clostridiaceae</taxon>
        <taxon>Clostridium</taxon>
    </lineage>
</organism>
<gene>
    <name evidence="1" type="primary">yabP</name>
    <name evidence="1" type="ORF">CLCY_4c00180</name>
</gene>
<dbReference type="GO" id="GO:0030435">
    <property type="term" value="P:sporulation resulting in formation of a cellular spore"/>
    <property type="evidence" value="ECO:0007669"/>
    <property type="project" value="InterPro"/>
</dbReference>
<dbReference type="RefSeq" id="WP_048570150.1">
    <property type="nucleotide sequence ID" value="NZ_LFVU01000024.1"/>
</dbReference>
<comment type="caution">
    <text evidence="1">The sequence shown here is derived from an EMBL/GenBank/DDBJ whole genome shotgun (WGS) entry which is preliminary data.</text>
</comment>
<reference evidence="1 2" key="1">
    <citation type="submission" date="2015-06" db="EMBL/GenBank/DDBJ databases">
        <title>Draft genome sequence of the purine-degrading Clostridium cylindrosporum HC-1 (DSM 605).</title>
        <authorList>
            <person name="Poehlein A."/>
            <person name="Schiel-Bengelsdorf B."/>
            <person name="Bengelsdorf F."/>
            <person name="Daniel R."/>
            <person name="Duerre P."/>
        </authorList>
    </citation>
    <scope>NUCLEOTIDE SEQUENCE [LARGE SCALE GENOMIC DNA]</scope>
    <source>
        <strain evidence="1 2">DSM 605</strain>
    </source>
</reference>
<dbReference type="AlphaFoldDB" id="A0A0J8G2W9"/>
<dbReference type="Proteomes" id="UP000036756">
    <property type="component" value="Unassembled WGS sequence"/>
</dbReference>
<dbReference type="Gene3D" id="2.60.40.2000">
    <property type="match status" value="1"/>
</dbReference>
<dbReference type="InterPro" id="IPR038705">
    <property type="entry name" value="YabP_sf"/>
</dbReference>